<dbReference type="InterPro" id="IPR018392">
    <property type="entry name" value="LysM"/>
</dbReference>
<name>A0A0B6SBF7_BURPL</name>
<dbReference type="Gene3D" id="3.10.350.10">
    <property type="entry name" value="LysM domain"/>
    <property type="match status" value="1"/>
</dbReference>
<dbReference type="InterPro" id="IPR036779">
    <property type="entry name" value="LysM_dom_sf"/>
</dbReference>
<feature type="compositionally biased region" description="Low complexity" evidence="1">
    <location>
        <begin position="322"/>
        <end position="342"/>
    </location>
</feature>
<dbReference type="CDD" id="cd00118">
    <property type="entry name" value="LysM"/>
    <property type="match status" value="1"/>
</dbReference>
<evidence type="ECO:0000256" key="1">
    <source>
        <dbReference type="SAM" id="MobiDB-lite"/>
    </source>
</evidence>
<evidence type="ECO:0000313" key="3">
    <source>
        <dbReference type="EMBL" id="AJK49606.1"/>
    </source>
</evidence>
<feature type="compositionally biased region" description="Low complexity" evidence="1">
    <location>
        <begin position="381"/>
        <end position="428"/>
    </location>
</feature>
<dbReference type="RefSeq" id="WP_042628017.1">
    <property type="nucleotide sequence ID" value="NZ_CP002581.1"/>
</dbReference>
<feature type="region of interest" description="Disordered" evidence="1">
    <location>
        <begin position="376"/>
        <end position="428"/>
    </location>
</feature>
<dbReference type="Pfam" id="PF01476">
    <property type="entry name" value="LysM"/>
    <property type="match status" value="1"/>
</dbReference>
<organism evidence="3 4">
    <name type="scientific">Burkholderia plantarii</name>
    <dbReference type="NCBI Taxonomy" id="41899"/>
    <lineage>
        <taxon>Bacteria</taxon>
        <taxon>Pseudomonadati</taxon>
        <taxon>Pseudomonadota</taxon>
        <taxon>Betaproteobacteria</taxon>
        <taxon>Burkholderiales</taxon>
        <taxon>Burkholderiaceae</taxon>
        <taxon>Burkholderia</taxon>
    </lineage>
</organism>
<protein>
    <recommendedName>
        <fullName evidence="2">LysM domain-containing protein</fullName>
    </recommendedName>
</protein>
<dbReference type="Proteomes" id="UP000031838">
    <property type="component" value="Chromosome 2"/>
</dbReference>
<gene>
    <name evidence="3" type="ORF">BGL_2c15390</name>
</gene>
<reference evidence="3 4" key="2">
    <citation type="journal article" date="2016" name="Appl. Microbiol. Biotechnol.">
        <title>Mutations improving production and secretion of extracellular lipase by Burkholderia glumae PG1.</title>
        <authorList>
            <person name="Knapp A."/>
            <person name="Voget S."/>
            <person name="Gao R."/>
            <person name="Zaburannyi N."/>
            <person name="Krysciak D."/>
            <person name="Breuer M."/>
            <person name="Hauer B."/>
            <person name="Streit W.R."/>
            <person name="Muller R."/>
            <person name="Daniel R."/>
            <person name="Jaeger K.E."/>
        </authorList>
    </citation>
    <scope>NUCLEOTIDE SEQUENCE [LARGE SCALE GENOMIC DNA]</scope>
    <source>
        <strain evidence="3 4">PG1</strain>
    </source>
</reference>
<evidence type="ECO:0000313" key="4">
    <source>
        <dbReference type="Proteomes" id="UP000031838"/>
    </source>
</evidence>
<dbReference type="SUPFAM" id="SSF54106">
    <property type="entry name" value="LysM domain"/>
    <property type="match status" value="1"/>
</dbReference>
<feature type="region of interest" description="Disordered" evidence="1">
    <location>
        <begin position="311"/>
        <end position="342"/>
    </location>
</feature>
<dbReference type="NCBIfam" id="TIGR02594">
    <property type="entry name" value="TIGR02594 family protein"/>
    <property type="match status" value="1"/>
</dbReference>
<dbReference type="AlphaFoldDB" id="A0A0B6SBF7"/>
<evidence type="ECO:0000259" key="2">
    <source>
        <dbReference type="PROSITE" id="PS51782"/>
    </source>
</evidence>
<dbReference type="EMBL" id="CP002581">
    <property type="protein sequence ID" value="AJK49606.1"/>
    <property type="molecule type" value="Genomic_DNA"/>
</dbReference>
<accession>A0A0B6SBF7</accession>
<dbReference type="PROSITE" id="PS51782">
    <property type="entry name" value="LYSM"/>
    <property type="match status" value="1"/>
</dbReference>
<sequence>MTKFISATHDKATLTVQYVADNGDILLRSGGTIAWRFNNPGNLRPKSKYVLTSIGVGNTASGDFFIFPDYDTGRAEKKALLRRKYNDMSISDAMQVYAPPNENNTEAYIQAICNGTGFARTRVLNTMSDADLDSMMSVMEKHEGYNARIKTRHERWIRTASVTLSDGARPIPNQKVTVQAGPKKTVLTTNAFGQLPLLPMESAGQQIQFLVDHAKDGLKQIGQITTQNASAAYVFFQDLFQTAAPTSAHYVKDTARREAIPGFRYRIVSGDTLGKIAQKFKVSVAQLEADNHLKSSRIFAGDYLMINAKKPHDAPAAPPNPAAVKPAATHRAASASAASTASTASTPASTASAAASAGQAQGQGQAVSIDDFAKPAGGAGTAAAPASAAPAASPAPAPASAAPAPAAAPATPAASGSSAPPATSAPTADPAVVLDRSKLGQGHPVAFVAAASPQAPWMEFALQQAKFWHGQKEGVITKTINYHKEVGGSLKSLVGDGNPWCASFVNWCLQSAKYPKTAAPMDSQSFRYSKNFVKIDKPVFGAIAVYKHKKGGHAAFVYAQTSAGAPILLGGNQSDAINFGMQKAAELKGFFVPATYLQFAKEELAKGTKLEVSTPAKLNEEFHIAFAKKKANADR</sequence>
<dbReference type="KEGG" id="bgp:BGL_2c15390"/>
<proteinExistence type="predicted"/>
<dbReference type="InterPro" id="IPR013423">
    <property type="entry name" value="CHP02594"/>
</dbReference>
<dbReference type="HOGENOM" id="CLU_468457_0_0_4"/>
<keyword evidence="4" id="KW-1185">Reference proteome</keyword>
<dbReference type="SMART" id="SM00257">
    <property type="entry name" value="LysM"/>
    <property type="match status" value="1"/>
</dbReference>
<reference evidence="4" key="1">
    <citation type="submission" date="2011-03" db="EMBL/GenBank/DDBJ databases">
        <authorList>
            <person name="Voget S."/>
            <person name="Streit W.R."/>
            <person name="Jaeger K.E."/>
            <person name="Daniel R."/>
        </authorList>
    </citation>
    <scope>NUCLEOTIDE SEQUENCE [LARGE SCALE GENOMIC DNA]</scope>
    <source>
        <strain evidence="4">PG1</strain>
    </source>
</reference>
<feature type="domain" description="LysM" evidence="2">
    <location>
        <begin position="263"/>
        <end position="306"/>
    </location>
</feature>